<dbReference type="PANTHER" id="PTHR42899:SF1">
    <property type="entry name" value="SPERMATOGENESIS-ASSOCIATED PROTEIN 20"/>
    <property type="match status" value="1"/>
</dbReference>
<proteinExistence type="predicted"/>
<dbReference type="SUPFAM" id="SSF48208">
    <property type="entry name" value="Six-hairpin glycosidases"/>
    <property type="match status" value="1"/>
</dbReference>
<dbReference type="InterPro" id="IPR004879">
    <property type="entry name" value="Ssp411-like_TRX"/>
</dbReference>
<dbReference type="PANTHER" id="PTHR42899">
    <property type="entry name" value="SPERMATOGENESIS-ASSOCIATED PROTEIN 20"/>
    <property type="match status" value="1"/>
</dbReference>
<accession>A0A381PLW2</accession>
<dbReference type="InterPro" id="IPR008928">
    <property type="entry name" value="6-hairpin_glycosidase_sf"/>
</dbReference>
<dbReference type="CDD" id="cd02955">
    <property type="entry name" value="SSP411"/>
    <property type="match status" value="1"/>
</dbReference>
<organism evidence="2">
    <name type="scientific">marine metagenome</name>
    <dbReference type="NCBI Taxonomy" id="408172"/>
    <lineage>
        <taxon>unclassified sequences</taxon>
        <taxon>metagenomes</taxon>
        <taxon>ecological metagenomes</taxon>
    </lineage>
</organism>
<dbReference type="AlphaFoldDB" id="A0A381PLW2"/>
<feature type="domain" description="Spermatogenesis-associated protein 20-like TRX" evidence="1">
    <location>
        <begin position="21"/>
        <end position="182"/>
    </location>
</feature>
<dbReference type="InterPro" id="IPR036249">
    <property type="entry name" value="Thioredoxin-like_sf"/>
</dbReference>
<protein>
    <recommendedName>
        <fullName evidence="1">Spermatogenesis-associated protein 20-like TRX domain-containing protein</fullName>
    </recommendedName>
</protein>
<dbReference type="SUPFAM" id="SSF52833">
    <property type="entry name" value="Thioredoxin-like"/>
    <property type="match status" value="1"/>
</dbReference>
<reference evidence="2" key="1">
    <citation type="submission" date="2018-05" db="EMBL/GenBank/DDBJ databases">
        <authorList>
            <person name="Lanie J.A."/>
            <person name="Ng W.-L."/>
            <person name="Kazmierczak K.M."/>
            <person name="Andrzejewski T.M."/>
            <person name="Davidsen T.M."/>
            <person name="Wayne K.J."/>
            <person name="Tettelin H."/>
            <person name="Glass J.I."/>
            <person name="Rusch D."/>
            <person name="Podicherti R."/>
            <person name="Tsui H.-C.T."/>
            <person name="Winkler M.E."/>
        </authorList>
    </citation>
    <scope>NUCLEOTIDE SEQUENCE</scope>
</reference>
<dbReference type="Gene3D" id="3.40.30.10">
    <property type="entry name" value="Glutaredoxin"/>
    <property type="match status" value="1"/>
</dbReference>
<dbReference type="Pfam" id="PF03190">
    <property type="entry name" value="Thioredox_DsbH"/>
    <property type="match status" value="1"/>
</dbReference>
<evidence type="ECO:0000259" key="1">
    <source>
        <dbReference type="Pfam" id="PF03190"/>
    </source>
</evidence>
<evidence type="ECO:0000313" key="2">
    <source>
        <dbReference type="EMBL" id="SUZ68016.1"/>
    </source>
</evidence>
<dbReference type="InterPro" id="IPR024705">
    <property type="entry name" value="Ssp411"/>
</dbReference>
<dbReference type="EMBL" id="UINC01001027">
    <property type="protein sequence ID" value="SUZ68016.1"/>
    <property type="molecule type" value="Genomic_DNA"/>
</dbReference>
<gene>
    <name evidence="2" type="ORF">METZ01_LOCUS20870</name>
</gene>
<dbReference type="GO" id="GO:0005975">
    <property type="term" value="P:carbohydrate metabolic process"/>
    <property type="evidence" value="ECO:0007669"/>
    <property type="project" value="InterPro"/>
</dbReference>
<sequence length="705" mass="80063">MGVLTNQQGYYFASASRQIMNQLENEPSLYLQQHSTNPVQWYPWGDEALERAVDEDKPILLSIGYSSCHWCHVMAHESFEDEVTASVMNENFINVKVDREERPDIDQIYQLAHQLLTQRSGGWPLTMFLDPENHLPFFGGTYFPPSPRFNLPGFKDLLMRVSSTYRDNHSDLEEQSKKLRAAFARLNEPVEAQGIDDLQLLSAAKDQLASRYDRVHGGFGSAPKFPMPANIERLMRHWSYSKNHSTVVDREAFDMALTTLTQVARGGIYDHVGGGFCRYSTDNEWKIPHFEKMLYDNGTLMSLFSDTLGLGPDPLFESALRETAEWIIRDMQHPQGGYYTSLDADAEGVEGSYYVWRKSEVQKLLDNDEYLIVETLYGLDKPANFEGKWNFHRQDAWRAVVERLNLETGEAEKLLESAKAKLFQHRSERPAPGRDEKILTSWNGLAIKGMAKAAMRLHQESWLHSCQRAVDFVRDNCFDGHRLSAAWNNGVLGHDGFLDDYANFLDGLLVLLEARWRSCDIEFAKALADLLLSKFLDVDGGFFFTAHDQEKLIHRPKPTHDDALPPGNGTATVALLKLGHLLNETRYIDAAQETLDWARASMEQYPAGHCTLLTALEARLYSPEQIIVRGPPEAMGSWLTLAREGYTPERCAYGIPYDDPGQVPPQLPALVSTETRQGVSAYICRDLTCKPAITNFEDYERTIKE</sequence>
<dbReference type="PIRSF" id="PIRSF006402">
    <property type="entry name" value="UCP006402_thioredoxin"/>
    <property type="match status" value="1"/>
</dbReference>
<name>A0A381PLW2_9ZZZZ</name>